<keyword evidence="4" id="KW-1185">Reference proteome</keyword>
<proteinExistence type="inferred from homology"/>
<comment type="function">
    <text evidence="2">Is required to sustain N(2)-dependent growth in the presence of low levels of carbon monoxide (CO). Probably acts by protecting the N(2) fixation ability of the nitrogenase complex, which is inactivated in the presence of CO.</text>
</comment>
<dbReference type="NCBIfam" id="NF033689">
    <property type="entry name" value="N2Fix_CO_CowN"/>
    <property type="match status" value="1"/>
</dbReference>
<dbReference type="HAMAP" id="MF_02117">
    <property type="entry name" value="CowN"/>
    <property type="match status" value="1"/>
</dbReference>
<evidence type="ECO:0000256" key="1">
    <source>
        <dbReference type="ARBA" id="ARBA00023231"/>
    </source>
</evidence>
<sequence length="95" mass="10549">MASQAADRGDRYVSFLGLDCDAKADAMMAMLSDAMRTSSSQWVGYFEQKLAENHKMGRDNLYFVGSQVNALSAFFEEEGDEEALSLLSELEDKCC</sequence>
<dbReference type="RefSeq" id="WP_092809761.1">
    <property type="nucleotide sequence ID" value="NZ_FMVW01000001.1"/>
</dbReference>
<evidence type="ECO:0000313" key="3">
    <source>
        <dbReference type="EMBL" id="SCZ25720.1"/>
    </source>
</evidence>
<dbReference type="InterPro" id="IPR024899">
    <property type="entry name" value="CowN"/>
</dbReference>
<protein>
    <recommendedName>
        <fullName evidence="2">N(2)-fixation sustaining protein CowN</fullName>
    </recommendedName>
    <alternativeName>
        <fullName evidence="2">CO weal-nitrogenase</fullName>
    </alternativeName>
</protein>
<gene>
    <name evidence="2" type="primary">cowN</name>
    <name evidence="3" type="ORF">SAMN03080610_00831</name>
</gene>
<dbReference type="AlphaFoldDB" id="A0A1G5MMS6"/>
<comment type="similarity">
    <text evidence="2">Belongs to the CowN family.</text>
</comment>
<dbReference type="EMBL" id="FMVW01000001">
    <property type="protein sequence ID" value="SCZ25720.1"/>
    <property type="molecule type" value="Genomic_DNA"/>
</dbReference>
<evidence type="ECO:0000313" key="4">
    <source>
        <dbReference type="Proteomes" id="UP000199347"/>
    </source>
</evidence>
<reference evidence="3 4" key="1">
    <citation type="submission" date="2016-10" db="EMBL/GenBank/DDBJ databases">
        <authorList>
            <person name="de Groot N.N."/>
        </authorList>
    </citation>
    <scope>NUCLEOTIDE SEQUENCE [LARGE SCALE GENOMIC DNA]</scope>
    <source>
        <strain evidence="3 4">DSM 2698</strain>
    </source>
</reference>
<keyword evidence="1 2" id="KW-0535">Nitrogen fixation</keyword>
<dbReference type="Proteomes" id="UP000199347">
    <property type="component" value="Unassembled WGS sequence"/>
</dbReference>
<dbReference type="GO" id="GO:0009399">
    <property type="term" value="P:nitrogen fixation"/>
    <property type="evidence" value="ECO:0007669"/>
    <property type="project" value="UniProtKB-UniRule"/>
</dbReference>
<dbReference type="OrthoDB" id="7689335at2"/>
<evidence type="ECO:0000256" key="2">
    <source>
        <dbReference type="HAMAP-Rule" id="MF_02117"/>
    </source>
</evidence>
<organism evidence="3 4">
    <name type="scientific">Afifella marina DSM 2698</name>
    <dbReference type="NCBI Taxonomy" id="1120955"/>
    <lineage>
        <taxon>Bacteria</taxon>
        <taxon>Pseudomonadati</taxon>
        <taxon>Pseudomonadota</taxon>
        <taxon>Alphaproteobacteria</taxon>
        <taxon>Hyphomicrobiales</taxon>
        <taxon>Afifellaceae</taxon>
        <taxon>Afifella</taxon>
    </lineage>
</organism>
<accession>A0A1G5MMS6</accession>
<name>A0A1G5MMS6_AFIMA</name>
<dbReference type="Pfam" id="PF20543">
    <property type="entry name" value="CowN"/>
    <property type="match status" value="1"/>
</dbReference>